<gene>
    <name evidence="1" type="ORF">C7C56_024655</name>
</gene>
<dbReference type="Proteomes" id="UP000241421">
    <property type="component" value="Unassembled WGS sequence"/>
</dbReference>
<sequence>MTSKNELLAASARPFIRERNIRFDRKFYDTSALAPQEEDAVFGFPDQEGAIVVVSPREAQLPIRHYEDTTAMLRAEKDSIGGVAIAGVGSSILGTSALSRNVADAYGRDIAGIVAGYGATDLWAEPMGGWFFY</sequence>
<dbReference type="EMBL" id="PXWF02000312">
    <property type="protein sequence ID" value="PWF41438.1"/>
    <property type="molecule type" value="Genomic_DNA"/>
</dbReference>
<dbReference type="RefSeq" id="WP_106759999.1">
    <property type="nucleotide sequence ID" value="NZ_PXWF02000312.1"/>
</dbReference>
<protein>
    <submittedName>
        <fullName evidence="1">Uncharacterized protein</fullName>
    </submittedName>
</protein>
<accession>A0A2U2HDU9</accession>
<name>A0A2U2HDU9_9BURK</name>
<organism evidence="1 2">
    <name type="scientific">Massilia glaciei</name>
    <dbReference type="NCBI Taxonomy" id="1524097"/>
    <lineage>
        <taxon>Bacteria</taxon>
        <taxon>Pseudomonadati</taxon>
        <taxon>Pseudomonadota</taxon>
        <taxon>Betaproteobacteria</taxon>
        <taxon>Burkholderiales</taxon>
        <taxon>Oxalobacteraceae</taxon>
        <taxon>Telluria group</taxon>
        <taxon>Massilia</taxon>
    </lineage>
</organism>
<proteinExistence type="predicted"/>
<keyword evidence="2" id="KW-1185">Reference proteome</keyword>
<reference evidence="1 2" key="1">
    <citation type="submission" date="2018-04" db="EMBL/GenBank/DDBJ databases">
        <title>Massilia violaceinigra sp. nov., a novel purple-pigmented bacterium isolated from Tianshan glacier, Xinjiang, China.</title>
        <authorList>
            <person name="Wang H."/>
        </authorList>
    </citation>
    <scope>NUCLEOTIDE SEQUENCE [LARGE SCALE GENOMIC DNA]</scope>
    <source>
        <strain evidence="1 2">B448-2</strain>
    </source>
</reference>
<evidence type="ECO:0000313" key="1">
    <source>
        <dbReference type="EMBL" id="PWF41438.1"/>
    </source>
</evidence>
<dbReference type="OrthoDB" id="9130337at2"/>
<comment type="caution">
    <text evidence="1">The sequence shown here is derived from an EMBL/GenBank/DDBJ whole genome shotgun (WGS) entry which is preliminary data.</text>
</comment>
<dbReference type="AlphaFoldDB" id="A0A2U2HDU9"/>
<evidence type="ECO:0000313" key="2">
    <source>
        <dbReference type="Proteomes" id="UP000241421"/>
    </source>
</evidence>